<accession>A0ACC6M5Q4</accession>
<gene>
    <name evidence="1" type="ORF">SH601_09235</name>
</gene>
<keyword evidence="2" id="KW-1185">Reference proteome</keyword>
<evidence type="ECO:0000313" key="2">
    <source>
        <dbReference type="Proteomes" id="UP001277972"/>
    </source>
</evidence>
<dbReference type="EMBL" id="JAWZSR010000004">
    <property type="protein sequence ID" value="MDX8046172.1"/>
    <property type="molecule type" value="Genomic_DNA"/>
</dbReference>
<dbReference type="Proteomes" id="UP001277972">
    <property type="component" value="Unassembled WGS sequence"/>
</dbReference>
<name>A0ACC6M5Q4_9BACI</name>
<reference evidence="1" key="1">
    <citation type="submission" date="2023-11" db="EMBL/GenBank/DDBJ databases">
        <title>Gracilibacillus pellucida a moderately halophilic bacterium isolated from saline soil in Xinjiang province.</title>
        <authorList>
            <person name="Zhang Z."/>
            <person name="Tan F."/>
            <person name="Wang Y."/>
            <person name="Xia M."/>
        </authorList>
    </citation>
    <scope>NUCLEOTIDE SEQUENCE</scope>
    <source>
        <strain evidence="1">S3-1-1</strain>
    </source>
</reference>
<evidence type="ECO:0000313" key="1">
    <source>
        <dbReference type="EMBL" id="MDX8046172.1"/>
    </source>
</evidence>
<comment type="caution">
    <text evidence="1">The sequence shown here is derived from an EMBL/GenBank/DDBJ whole genome shotgun (WGS) entry which is preliminary data.</text>
</comment>
<proteinExistence type="predicted"/>
<organism evidence="1 2">
    <name type="scientific">Gracilibacillus pellucidus</name>
    <dbReference type="NCBI Taxonomy" id="3095368"/>
    <lineage>
        <taxon>Bacteria</taxon>
        <taxon>Bacillati</taxon>
        <taxon>Bacillota</taxon>
        <taxon>Bacilli</taxon>
        <taxon>Bacillales</taxon>
        <taxon>Bacillaceae</taxon>
        <taxon>Gracilibacillus</taxon>
    </lineage>
</organism>
<sequence>MLLEDQLTRVVKHSVAYGFAFSQPFSFYVDVYPLMQNEILEQSDMLEFGMQHESVSMLQHKLQKLSYYDTSVDGEFGILTEYALKKFQKEHLLEETGKADKETVKTIIDREESYHEKILKEQELDFSLGDTGEDIKKVQEALFYYGYYRAEIDGIFGGKSEKALQAYKQDIGVEIHHIETEVQQVTVETPEVEVEVAATEMENTVEEVHELEEQEIQAESSQPENKPNEEEKNAEQTNTDLSTNQIISSAQSHIGVPYVWGGTTTSGFDCSGYLQYVFQELGVSLPRTVSEIWNATIPIDQPSVGDLVFFETYKPGPSHAGIYLGDGKFIHAGASNGVEITELSVSYWSERYLGAKRVSLK</sequence>
<protein>
    <submittedName>
        <fullName evidence="1">NlpC/P60 family protein</fullName>
    </submittedName>
</protein>